<dbReference type="CDD" id="cd08662">
    <property type="entry name" value="M13"/>
    <property type="match status" value="1"/>
</dbReference>
<dbReference type="PANTHER" id="PTHR11733:SF167">
    <property type="entry name" value="FI17812P1-RELATED"/>
    <property type="match status" value="1"/>
</dbReference>
<dbReference type="PROSITE" id="PS51885">
    <property type="entry name" value="NEPRILYSIN"/>
    <property type="match status" value="1"/>
</dbReference>
<sequence length="726" mass="80579">MKKLFGAASVLALAVSGITAAQAAHDEDGDNHNHMLLVAEEDAAANNGITTTARDYWGDWGVDTTLVKDSVHPGDDFFMHVNGKWVDTFEIPADRSRYGGFTLLAEKSEQRVRKIIEELAAEQPDPATLEGKIAAYYNSYMDVDAINAAGLAPVQQHMDAILAIQNREDLAKAFAMTGLSAPMGGWVDVDSKKTDEYTFYVNQSGLGLPDRSYYLDDTERNLELRTAYKEYLTFLLGKAGYEDPAAAAESVYGLERQIAEQHWDRALGRNRDLTYNKVSRAELIAMADGFPVETFMTELGIGDHDGFVIRQLTPTAEEVEANSLTPEQLSKLGAGIPGLFKLANEAPLATWQAYLKAHLLSDAASVLPSDIDEARFNFYGKKLSGAKEQRARWKRAVSAVEGALGEGVGKVYAARYFPPENKAAMDELVENLRKAMAANLDDISWMSDETKVAARDKLAKFTPKIGYTEKFETYDDLEVTPGDAFANTMAAGKWGLEDMLSKLGQPIDKTEWFMLPQTVNAYYSPNRNEIVFPAAILQPPFFNLSADPAVNYGAIGGVIGHEMGHGFDDQGAKSDGDGTLRNWWTEEDLSNFKQLTSALVAQYNKLCPLDDGETCVNGQLTLGENIGDLGGLSMAYRAYKLSLNGEEAPVIDGLTGDQRFFMAWAQVWRNKSREEYLRRQLKTDPHSPADFRVNGIVRNFDEWYKAFNVTEDHELYLPPEERIRIW</sequence>
<feature type="domain" description="Peptidase M13 C-terminal" evidence="9">
    <location>
        <begin position="520"/>
        <end position="722"/>
    </location>
</feature>
<organism evidence="11 12">
    <name type="scientific">Alterisphingorhabdus coralli</name>
    <dbReference type="NCBI Taxonomy" id="3071408"/>
    <lineage>
        <taxon>Bacteria</taxon>
        <taxon>Pseudomonadati</taxon>
        <taxon>Pseudomonadota</taxon>
        <taxon>Alphaproteobacteria</taxon>
        <taxon>Sphingomonadales</taxon>
        <taxon>Sphingomonadaceae</taxon>
        <taxon>Alterisphingorhabdus (ex Yan et al. 2024)</taxon>
    </lineage>
</organism>
<keyword evidence="5 11" id="KW-0378">Hydrolase</keyword>
<comment type="similarity">
    <text evidence="2">Belongs to the peptidase M13 family.</text>
</comment>
<dbReference type="Gene3D" id="3.40.390.10">
    <property type="entry name" value="Collagenase (Catalytic Domain)"/>
    <property type="match status" value="1"/>
</dbReference>
<evidence type="ECO:0000256" key="5">
    <source>
        <dbReference type="ARBA" id="ARBA00022801"/>
    </source>
</evidence>
<evidence type="ECO:0000259" key="9">
    <source>
        <dbReference type="Pfam" id="PF01431"/>
    </source>
</evidence>
<proteinExistence type="inferred from homology"/>
<protein>
    <submittedName>
        <fullName evidence="11">M13 family metallopeptidase</fullName>
        <ecNumber evidence="11">3.4.24.-</ecNumber>
    </submittedName>
</protein>
<dbReference type="SUPFAM" id="SSF55486">
    <property type="entry name" value="Metalloproteases ('zincins'), catalytic domain"/>
    <property type="match status" value="1"/>
</dbReference>
<dbReference type="GO" id="GO:0004222">
    <property type="term" value="F:metalloendopeptidase activity"/>
    <property type="evidence" value="ECO:0007669"/>
    <property type="project" value="InterPro"/>
</dbReference>
<dbReference type="EC" id="3.4.24.-" evidence="11"/>
<keyword evidence="6" id="KW-0862">Zinc</keyword>
<feature type="signal peptide" evidence="8">
    <location>
        <begin position="1"/>
        <end position="23"/>
    </location>
</feature>
<dbReference type="KEGG" id="acoa:RB602_12920"/>
<dbReference type="EMBL" id="CP136594">
    <property type="protein sequence ID" value="WOE74736.1"/>
    <property type="molecule type" value="Genomic_DNA"/>
</dbReference>
<dbReference type="InterPro" id="IPR000718">
    <property type="entry name" value="Peptidase_M13"/>
</dbReference>
<keyword evidence="8" id="KW-0732">Signal</keyword>
<evidence type="ECO:0000256" key="1">
    <source>
        <dbReference type="ARBA" id="ARBA00001947"/>
    </source>
</evidence>
<reference evidence="11 12" key="1">
    <citation type="submission" date="2023-10" db="EMBL/GenBank/DDBJ databases">
        <title>Complete genome sequence of a Sphingomonadaceae bacterium.</title>
        <authorList>
            <person name="Yan C."/>
        </authorList>
    </citation>
    <scope>NUCLEOTIDE SEQUENCE [LARGE SCALE GENOMIC DNA]</scope>
    <source>
        <strain evidence="11 12">SCSIO 66989</strain>
    </source>
</reference>
<keyword evidence="3" id="KW-0645">Protease</keyword>
<dbReference type="RefSeq" id="WP_317081030.1">
    <property type="nucleotide sequence ID" value="NZ_CP136594.1"/>
</dbReference>
<dbReference type="Proteomes" id="UP001302429">
    <property type="component" value="Chromosome"/>
</dbReference>
<evidence type="ECO:0000256" key="7">
    <source>
        <dbReference type="ARBA" id="ARBA00023049"/>
    </source>
</evidence>
<keyword evidence="12" id="KW-1185">Reference proteome</keyword>
<dbReference type="GO" id="GO:0046872">
    <property type="term" value="F:metal ion binding"/>
    <property type="evidence" value="ECO:0007669"/>
    <property type="project" value="UniProtKB-KW"/>
</dbReference>
<dbReference type="InterPro" id="IPR018497">
    <property type="entry name" value="Peptidase_M13_C"/>
</dbReference>
<evidence type="ECO:0000256" key="4">
    <source>
        <dbReference type="ARBA" id="ARBA00022723"/>
    </source>
</evidence>
<dbReference type="InterPro" id="IPR008753">
    <property type="entry name" value="Peptidase_M13_N"/>
</dbReference>
<dbReference type="Gene3D" id="1.10.1380.10">
    <property type="entry name" value="Neutral endopeptidase , domain2"/>
    <property type="match status" value="1"/>
</dbReference>
<feature type="chain" id="PRO_5041664622" evidence="8">
    <location>
        <begin position="24"/>
        <end position="726"/>
    </location>
</feature>
<evidence type="ECO:0000256" key="6">
    <source>
        <dbReference type="ARBA" id="ARBA00022833"/>
    </source>
</evidence>
<evidence type="ECO:0000259" key="10">
    <source>
        <dbReference type="Pfam" id="PF05649"/>
    </source>
</evidence>
<dbReference type="Pfam" id="PF05649">
    <property type="entry name" value="Peptidase_M13_N"/>
    <property type="match status" value="1"/>
</dbReference>
<keyword evidence="7" id="KW-0482">Metalloprotease</keyword>
<dbReference type="Pfam" id="PF01431">
    <property type="entry name" value="Peptidase_M13"/>
    <property type="match status" value="1"/>
</dbReference>
<dbReference type="AlphaFoldDB" id="A0AA97F762"/>
<evidence type="ECO:0000256" key="3">
    <source>
        <dbReference type="ARBA" id="ARBA00022670"/>
    </source>
</evidence>
<name>A0AA97F762_9SPHN</name>
<evidence type="ECO:0000256" key="2">
    <source>
        <dbReference type="ARBA" id="ARBA00007357"/>
    </source>
</evidence>
<comment type="cofactor">
    <cofactor evidence="1">
        <name>Zn(2+)</name>
        <dbReference type="ChEBI" id="CHEBI:29105"/>
    </cofactor>
</comment>
<dbReference type="InterPro" id="IPR042089">
    <property type="entry name" value="Peptidase_M13_dom_2"/>
</dbReference>
<dbReference type="InterPro" id="IPR024079">
    <property type="entry name" value="MetalloPept_cat_dom_sf"/>
</dbReference>
<evidence type="ECO:0000313" key="12">
    <source>
        <dbReference type="Proteomes" id="UP001302429"/>
    </source>
</evidence>
<dbReference type="GO" id="GO:0016485">
    <property type="term" value="P:protein processing"/>
    <property type="evidence" value="ECO:0007669"/>
    <property type="project" value="TreeGrafter"/>
</dbReference>
<dbReference type="GO" id="GO:0005886">
    <property type="term" value="C:plasma membrane"/>
    <property type="evidence" value="ECO:0007669"/>
    <property type="project" value="TreeGrafter"/>
</dbReference>
<feature type="domain" description="Peptidase M13 N-terminal" evidence="10">
    <location>
        <begin position="73"/>
        <end position="467"/>
    </location>
</feature>
<dbReference type="PANTHER" id="PTHR11733">
    <property type="entry name" value="ZINC METALLOPROTEASE FAMILY M13 NEPRILYSIN-RELATED"/>
    <property type="match status" value="1"/>
</dbReference>
<dbReference type="PRINTS" id="PR00786">
    <property type="entry name" value="NEPRILYSIN"/>
</dbReference>
<evidence type="ECO:0000313" key="11">
    <source>
        <dbReference type="EMBL" id="WOE74736.1"/>
    </source>
</evidence>
<gene>
    <name evidence="11" type="ORF">RB602_12920</name>
</gene>
<keyword evidence="4" id="KW-0479">Metal-binding</keyword>
<evidence type="ECO:0000256" key="8">
    <source>
        <dbReference type="SAM" id="SignalP"/>
    </source>
</evidence>
<accession>A0AA97F762</accession>